<dbReference type="InterPro" id="IPR006073">
    <property type="entry name" value="GTP-bd"/>
</dbReference>
<feature type="domain" description="G" evidence="6">
    <location>
        <begin position="189"/>
        <end position="266"/>
    </location>
</feature>
<dbReference type="GO" id="GO:0005739">
    <property type="term" value="C:mitochondrion"/>
    <property type="evidence" value="ECO:0007669"/>
    <property type="project" value="UniProtKB-SubCell"/>
</dbReference>
<evidence type="ECO:0000256" key="2">
    <source>
        <dbReference type="ARBA" id="ARBA00011043"/>
    </source>
</evidence>
<feature type="domain" description="MnmE helical" evidence="8">
    <location>
        <begin position="178"/>
        <end position="441"/>
    </location>
</feature>
<dbReference type="SUPFAM" id="SSF116878">
    <property type="entry name" value="TrmE connector domain"/>
    <property type="match status" value="1"/>
</dbReference>
<evidence type="ECO:0000259" key="8">
    <source>
        <dbReference type="Pfam" id="PF12631"/>
    </source>
</evidence>
<evidence type="ECO:0000259" key="7">
    <source>
        <dbReference type="Pfam" id="PF10396"/>
    </source>
</evidence>
<dbReference type="Proteomes" id="UP000245699">
    <property type="component" value="Unassembled WGS sequence"/>
</dbReference>
<dbReference type="SUPFAM" id="SSF52540">
    <property type="entry name" value="P-loop containing nucleoside triphosphate hydrolases"/>
    <property type="match status" value="1"/>
</dbReference>
<dbReference type="InterPro" id="IPR025867">
    <property type="entry name" value="MnmE_helical"/>
</dbReference>
<dbReference type="Pfam" id="PF01926">
    <property type="entry name" value="MMR_HSR1"/>
    <property type="match status" value="1"/>
</dbReference>
<proteinExistence type="inferred from homology"/>
<comment type="caution">
    <text evidence="9">The sequence shown here is derived from an EMBL/GenBank/DDBJ whole genome shotgun (WGS) entry which is preliminary data.</text>
</comment>
<dbReference type="FunFam" id="3.30.1360.120:FF:000007">
    <property type="entry name" value="tRNA modification GTPase GTPBP3, mitochondrial"/>
    <property type="match status" value="1"/>
</dbReference>
<dbReference type="Gene3D" id="3.30.1360.120">
    <property type="entry name" value="Probable tRNA modification gtpase trme, domain 1"/>
    <property type="match status" value="1"/>
</dbReference>
<reference evidence="9 10" key="1">
    <citation type="journal article" date="2018" name="MBio">
        <title>Comparative Genomics Reveals the Core Gene Toolbox for the Fungus-Insect Symbiosis.</title>
        <authorList>
            <person name="Wang Y."/>
            <person name="Stata M."/>
            <person name="Wang W."/>
            <person name="Stajich J.E."/>
            <person name="White M.M."/>
            <person name="Moncalvo J.M."/>
        </authorList>
    </citation>
    <scope>NUCLEOTIDE SEQUENCE [LARGE SCALE GENOMIC DNA]</scope>
    <source>
        <strain evidence="9 10">AUS-77-4</strain>
    </source>
</reference>
<dbReference type="GO" id="GO:0002098">
    <property type="term" value="P:tRNA wobble uridine modification"/>
    <property type="evidence" value="ECO:0007669"/>
    <property type="project" value="TreeGrafter"/>
</dbReference>
<dbReference type="InterPro" id="IPR018948">
    <property type="entry name" value="GTP-bd_TrmE_N"/>
</dbReference>
<name>A0A2T9YLV6_9FUNG</name>
<gene>
    <name evidence="9" type="ORF">BB559_003331</name>
</gene>
<dbReference type="Gene3D" id="3.40.50.300">
    <property type="entry name" value="P-loop containing nucleotide triphosphate hydrolases"/>
    <property type="match status" value="1"/>
</dbReference>
<sequence length="444" mass="50148">MNNIWKSSFQTTERIFKCKFHQTRFGLAANDNIFALSTSPGKAGIAVIRISGTQARNVLDLMTARNQNIKKPSFIPRKATLTKIINPIDKFDVLDIGIVLWFPGPSSYTGEDMVELHVHGGNAVVGNILESLSTLEHYRMAEPGEFSQSEEESLETNMYEIACEIVQKITNEMKLHTSDDRGELVRNAKRKVAIVSPTPGTTRDVLETSINLAGFQAIVSDTAGIRKAKNDIEKQGIQLAIQKALDADIRILVLDSSDLDKSFTKWWETSKKLFEPIYPKLQNNGNALGFHEFLLDKNTFLVFNKADKIVNPNMYEMLMSLESKINGQKNLHYKNFDDVLNKCWSISCTTESGFQNWVDGISQVVKKKLEDSAMEPAYLTRERHRQLLNVAIKHLEIFMDMDETRVVECAEELRMAANNIGKVTGRVDTQDVLDEIFSQFCIGK</sequence>
<organism evidence="9 10">
    <name type="scientific">Furculomyces boomerangus</name>
    <dbReference type="NCBI Taxonomy" id="61424"/>
    <lineage>
        <taxon>Eukaryota</taxon>
        <taxon>Fungi</taxon>
        <taxon>Fungi incertae sedis</taxon>
        <taxon>Zoopagomycota</taxon>
        <taxon>Kickxellomycotina</taxon>
        <taxon>Harpellomycetes</taxon>
        <taxon>Harpellales</taxon>
        <taxon>Harpellaceae</taxon>
        <taxon>Furculomyces</taxon>
    </lineage>
</organism>
<accession>A0A2T9YLV6</accession>
<protein>
    <recommendedName>
        <fullName evidence="11">TrmE-type G domain-containing protein</fullName>
    </recommendedName>
</protein>
<evidence type="ECO:0000256" key="3">
    <source>
        <dbReference type="ARBA" id="ARBA00022694"/>
    </source>
</evidence>
<keyword evidence="5" id="KW-0342">GTP-binding</keyword>
<dbReference type="PANTHER" id="PTHR42714">
    <property type="entry name" value="TRNA MODIFICATION GTPASE GTPBP3"/>
    <property type="match status" value="1"/>
</dbReference>
<evidence type="ECO:0000256" key="1">
    <source>
        <dbReference type="ARBA" id="ARBA00004173"/>
    </source>
</evidence>
<evidence type="ECO:0000313" key="10">
    <source>
        <dbReference type="Proteomes" id="UP000245699"/>
    </source>
</evidence>
<dbReference type="Pfam" id="PF10396">
    <property type="entry name" value="TrmE_N"/>
    <property type="match status" value="1"/>
</dbReference>
<dbReference type="CDD" id="cd14858">
    <property type="entry name" value="TrmE_N"/>
    <property type="match status" value="1"/>
</dbReference>
<feature type="domain" description="GTP-binding protein TrmE N-terminal" evidence="7">
    <location>
        <begin position="33"/>
        <end position="148"/>
    </location>
</feature>
<dbReference type="STRING" id="61424.A0A2T9YLV6"/>
<dbReference type="EMBL" id="MBFT01000326">
    <property type="protein sequence ID" value="PVU93326.1"/>
    <property type="molecule type" value="Genomic_DNA"/>
</dbReference>
<evidence type="ECO:0000256" key="5">
    <source>
        <dbReference type="ARBA" id="ARBA00023134"/>
    </source>
</evidence>
<dbReference type="Gene3D" id="1.20.120.430">
    <property type="entry name" value="tRNA modification GTPase MnmE domain 2"/>
    <property type="match status" value="1"/>
</dbReference>
<evidence type="ECO:0000313" key="9">
    <source>
        <dbReference type="EMBL" id="PVU93326.1"/>
    </source>
</evidence>
<evidence type="ECO:0000256" key="4">
    <source>
        <dbReference type="ARBA" id="ARBA00022741"/>
    </source>
</evidence>
<evidence type="ECO:0000259" key="6">
    <source>
        <dbReference type="Pfam" id="PF01926"/>
    </source>
</evidence>
<dbReference type="SUPFAM" id="SSF103025">
    <property type="entry name" value="Folate-binding domain"/>
    <property type="match status" value="1"/>
</dbReference>
<dbReference type="PANTHER" id="PTHR42714:SF2">
    <property type="entry name" value="TRNA MODIFICATION GTPASE GTPBP3, MITOCHONDRIAL"/>
    <property type="match status" value="1"/>
</dbReference>
<comment type="subcellular location">
    <subcellularLocation>
        <location evidence="1">Mitochondrion</location>
    </subcellularLocation>
</comment>
<dbReference type="InterPro" id="IPR027417">
    <property type="entry name" value="P-loop_NTPase"/>
</dbReference>
<keyword evidence="3" id="KW-0819">tRNA processing</keyword>
<dbReference type="OrthoDB" id="188276at2759"/>
<keyword evidence="10" id="KW-1185">Reference proteome</keyword>
<dbReference type="InterPro" id="IPR027368">
    <property type="entry name" value="MnmE_dom2"/>
</dbReference>
<dbReference type="Pfam" id="PF12631">
    <property type="entry name" value="MnmE_helical"/>
    <property type="match status" value="1"/>
</dbReference>
<evidence type="ECO:0008006" key="11">
    <source>
        <dbReference type="Google" id="ProtNLM"/>
    </source>
</evidence>
<dbReference type="AlphaFoldDB" id="A0A2T9YLV6"/>
<dbReference type="InterPro" id="IPR027266">
    <property type="entry name" value="TrmE/GcvT-like"/>
</dbReference>
<keyword evidence="4" id="KW-0547">Nucleotide-binding</keyword>
<dbReference type="GO" id="GO:0030488">
    <property type="term" value="P:tRNA methylation"/>
    <property type="evidence" value="ECO:0007669"/>
    <property type="project" value="TreeGrafter"/>
</dbReference>
<comment type="similarity">
    <text evidence="2">Belongs to the TRAFAC class TrmE-Era-EngA-EngB-Septin-like GTPase superfamily. TrmE GTPase family.</text>
</comment>
<dbReference type="GO" id="GO:0005525">
    <property type="term" value="F:GTP binding"/>
    <property type="evidence" value="ECO:0007669"/>
    <property type="project" value="UniProtKB-KW"/>
</dbReference>